<evidence type="ECO:0000313" key="4">
    <source>
        <dbReference type="Proteomes" id="UP000316030"/>
    </source>
</evidence>
<dbReference type="PRINTS" id="PR00081">
    <property type="entry name" value="GDHRDH"/>
</dbReference>
<dbReference type="PANTHER" id="PTHR42760:SF133">
    <property type="entry name" value="3-OXOACYL-[ACYL-CARRIER-PROTEIN] REDUCTASE"/>
    <property type="match status" value="1"/>
</dbReference>
<gene>
    <name evidence="3" type="ORF">SAMN06265173_12315</name>
</gene>
<dbReference type="GO" id="GO:0048038">
    <property type="term" value="F:quinone binding"/>
    <property type="evidence" value="ECO:0007669"/>
    <property type="project" value="TreeGrafter"/>
</dbReference>
<dbReference type="RefSeq" id="WP_142494243.1">
    <property type="nucleotide sequence ID" value="NZ_FXTO01000023.1"/>
</dbReference>
<name>A0A521F2A0_9RHOB</name>
<dbReference type="EMBL" id="FXTO01000023">
    <property type="protein sequence ID" value="SMO90322.1"/>
    <property type="molecule type" value="Genomic_DNA"/>
</dbReference>
<comment type="similarity">
    <text evidence="1">Belongs to the short-chain dehydrogenases/reductases (SDR) family.</text>
</comment>
<dbReference type="CDD" id="cd05233">
    <property type="entry name" value="SDR_c"/>
    <property type="match status" value="1"/>
</dbReference>
<proteinExistence type="inferred from homology"/>
<dbReference type="InterPro" id="IPR036291">
    <property type="entry name" value="NAD(P)-bd_dom_sf"/>
</dbReference>
<accession>A0A521F2A0</accession>
<dbReference type="FunFam" id="3.40.50.720:FF:000084">
    <property type="entry name" value="Short-chain dehydrogenase reductase"/>
    <property type="match status" value="1"/>
</dbReference>
<reference evidence="3 4" key="1">
    <citation type="submission" date="2017-05" db="EMBL/GenBank/DDBJ databases">
        <authorList>
            <person name="Varghese N."/>
            <person name="Submissions S."/>
        </authorList>
    </citation>
    <scope>NUCLEOTIDE SEQUENCE [LARGE SCALE GENOMIC DNA]</scope>
    <source>
        <strain evidence="3 4">DSM 29506</strain>
    </source>
</reference>
<dbReference type="AlphaFoldDB" id="A0A521F2A0"/>
<evidence type="ECO:0000256" key="1">
    <source>
        <dbReference type="ARBA" id="ARBA00006484"/>
    </source>
</evidence>
<dbReference type="InterPro" id="IPR002347">
    <property type="entry name" value="SDR_fam"/>
</dbReference>
<dbReference type="PANTHER" id="PTHR42760">
    <property type="entry name" value="SHORT-CHAIN DEHYDROGENASES/REDUCTASES FAMILY MEMBER"/>
    <property type="match status" value="1"/>
</dbReference>
<organism evidence="3 4">
    <name type="scientific">Thalassovita litoralis</name>
    <dbReference type="NCBI Taxonomy" id="1010611"/>
    <lineage>
        <taxon>Bacteria</taxon>
        <taxon>Pseudomonadati</taxon>
        <taxon>Pseudomonadota</taxon>
        <taxon>Alphaproteobacteria</taxon>
        <taxon>Rhodobacterales</taxon>
        <taxon>Roseobacteraceae</taxon>
        <taxon>Thalassovita</taxon>
    </lineage>
</organism>
<dbReference type="GO" id="GO:0006633">
    <property type="term" value="P:fatty acid biosynthetic process"/>
    <property type="evidence" value="ECO:0007669"/>
    <property type="project" value="TreeGrafter"/>
</dbReference>
<dbReference type="Gene3D" id="3.40.50.720">
    <property type="entry name" value="NAD(P)-binding Rossmann-like Domain"/>
    <property type="match status" value="1"/>
</dbReference>
<dbReference type="Pfam" id="PF13561">
    <property type="entry name" value="adh_short_C2"/>
    <property type="match status" value="1"/>
</dbReference>
<dbReference type="OrthoDB" id="198783at2"/>
<dbReference type="Proteomes" id="UP000316030">
    <property type="component" value="Unassembled WGS sequence"/>
</dbReference>
<keyword evidence="4" id="KW-1185">Reference proteome</keyword>
<protein>
    <submittedName>
        <fullName evidence="3">3-oxoacyl-[acyl-carrier protein] reductase</fullName>
    </submittedName>
</protein>
<dbReference type="GO" id="GO:0016616">
    <property type="term" value="F:oxidoreductase activity, acting on the CH-OH group of donors, NAD or NADP as acceptor"/>
    <property type="evidence" value="ECO:0007669"/>
    <property type="project" value="TreeGrafter"/>
</dbReference>
<sequence>MTRRILITGGARGIGLGIAARLAASGDSIVIADLDAEQAQTAAATLPGQGHIGIAMDVRHETDVTAGFDAAEADGPLTAVVCNAGILLFGPDGDRTPIIDMDMDDWQRTHTVNLTGTFLTIREFLRRRKSNPVSNARIVTFTSSAAQLGGFRSSASYISSKSGVIGLTKATAREAAPMGITCNAVAPGLIDAPMLRLSLAEGDEAAAASNIPLGRIGQPQDVAAAVEYLISKDASYVTGGVIDVNGGYRMQ</sequence>
<evidence type="ECO:0000256" key="2">
    <source>
        <dbReference type="ARBA" id="ARBA00023002"/>
    </source>
</evidence>
<dbReference type="SUPFAM" id="SSF51735">
    <property type="entry name" value="NAD(P)-binding Rossmann-fold domains"/>
    <property type="match status" value="1"/>
</dbReference>
<evidence type="ECO:0000313" key="3">
    <source>
        <dbReference type="EMBL" id="SMO90322.1"/>
    </source>
</evidence>
<keyword evidence="2" id="KW-0560">Oxidoreductase</keyword>